<dbReference type="SMART" id="SM01323">
    <property type="entry name" value="YajC"/>
    <property type="match status" value="1"/>
</dbReference>
<keyword evidence="4" id="KW-1003">Cell membrane</keyword>
<organism evidence="11 12">
    <name type="scientific">Collinsella tanakaei</name>
    <dbReference type="NCBI Taxonomy" id="626935"/>
    <lineage>
        <taxon>Bacteria</taxon>
        <taxon>Bacillati</taxon>
        <taxon>Actinomycetota</taxon>
        <taxon>Coriobacteriia</taxon>
        <taxon>Coriobacteriales</taxon>
        <taxon>Coriobacteriaceae</taxon>
        <taxon>Collinsella</taxon>
    </lineage>
</organism>
<sequence length="94" mass="10272">MADFGANVLASSVALIILLAVMGLVYYFWSKANIKKKSKYFEQIHTELAPGQEVMFAGGIFGTVKSVNGDKVEIKVRSGAILDVSRYAIQEISK</sequence>
<keyword evidence="9 10" id="KW-0472">Membrane</keyword>
<dbReference type="GO" id="GO:0015031">
    <property type="term" value="P:protein transport"/>
    <property type="evidence" value="ECO:0007669"/>
    <property type="project" value="UniProtKB-KW"/>
</dbReference>
<keyword evidence="6" id="KW-0653">Protein transport</keyword>
<name>A0A3E4QTB6_9ACTN</name>
<comment type="caution">
    <text evidence="11">The sequence shown here is derived from an EMBL/GenBank/DDBJ whole genome shotgun (WGS) entry which is preliminary data.</text>
</comment>
<proteinExistence type="inferred from homology"/>
<keyword evidence="5 10" id="KW-0812">Transmembrane</keyword>
<comment type="subcellular location">
    <subcellularLocation>
        <location evidence="1">Cell membrane</location>
        <topology evidence="1">Single-pass membrane protein</topology>
    </subcellularLocation>
</comment>
<dbReference type="InterPro" id="IPR003849">
    <property type="entry name" value="Preprotein_translocase_YajC"/>
</dbReference>
<dbReference type="RefSeq" id="WP_009140809.1">
    <property type="nucleotide sequence ID" value="NZ_CABKQG010000002.1"/>
</dbReference>
<evidence type="ECO:0000256" key="4">
    <source>
        <dbReference type="ARBA" id="ARBA00022475"/>
    </source>
</evidence>
<dbReference type="Pfam" id="PF02699">
    <property type="entry name" value="YajC"/>
    <property type="match status" value="1"/>
</dbReference>
<evidence type="ECO:0000256" key="7">
    <source>
        <dbReference type="ARBA" id="ARBA00022989"/>
    </source>
</evidence>
<dbReference type="EMBL" id="QSRJ01000005">
    <property type="protein sequence ID" value="RGL10455.1"/>
    <property type="molecule type" value="Genomic_DNA"/>
</dbReference>
<keyword evidence="3" id="KW-0813">Transport</keyword>
<reference evidence="11 12" key="1">
    <citation type="submission" date="2018-08" db="EMBL/GenBank/DDBJ databases">
        <title>A genome reference for cultivated species of the human gut microbiota.</title>
        <authorList>
            <person name="Zou Y."/>
            <person name="Xue W."/>
            <person name="Luo G."/>
        </authorList>
    </citation>
    <scope>NUCLEOTIDE SEQUENCE [LARGE SCALE GENOMIC DNA]</scope>
    <source>
        <strain evidence="11 12">TF08-14</strain>
    </source>
</reference>
<evidence type="ECO:0000256" key="6">
    <source>
        <dbReference type="ARBA" id="ARBA00022927"/>
    </source>
</evidence>
<accession>A0A3E4QTB6</accession>
<protein>
    <submittedName>
        <fullName evidence="11">Preprotein translocase subunit YajC</fullName>
    </submittedName>
</protein>
<comment type="similarity">
    <text evidence="2">Belongs to the YajC family.</text>
</comment>
<dbReference type="AlphaFoldDB" id="A0A3E4QTB6"/>
<evidence type="ECO:0000313" key="12">
    <source>
        <dbReference type="Proteomes" id="UP000260943"/>
    </source>
</evidence>
<dbReference type="PANTHER" id="PTHR33909">
    <property type="entry name" value="SEC TRANSLOCON ACCESSORY COMPLEX SUBUNIT YAJC"/>
    <property type="match status" value="1"/>
</dbReference>
<dbReference type="NCBIfam" id="TIGR00739">
    <property type="entry name" value="yajC"/>
    <property type="match status" value="1"/>
</dbReference>
<dbReference type="Proteomes" id="UP000260943">
    <property type="component" value="Unassembled WGS sequence"/>
</dbReference>
<keyword evidence="7 10" id="KW-1133">Transmembrane helix</keyword>
<evidence type="ECO:0000256" key="9">
    <source>
        <dbReference type="ARBA" id="ARBA00023136"/>
    </source>
</evidence>
<gene>
    <name evidence="11" type="primary">yajC</name>
    <name evidence="11" type="ORF">DXC81_05325</name>
</gene>
<dbReference type="GeneID" id="62758531"/>
<evidence type="ECO:0000256" key="10">
    <source>
        <dbReference type="SAM" id="Phobius"/>
    </source>
</evidence>
<keyword evidence="8" id="KW-0811">Translocation</keyword>
<evidence type="ECO:0000256" key="8">
    <source>
        <dbReference type="ARBA" id="ARBA00023010"/>
    </source>
</evidence>
<evidence type="ECO:0000256" key="3">
    <source>
        <dbReference type="ARBA" id="ARBA00022448"/>
    </source>
</evidence>
<evidence type="ECO:0000256" key="5">
    <source>
        <dbReference type="ARBA" id="ARBA00022692"/>
    </source>
</evidence>
<dbReference type="GO" id="GO:0005886">
    <property type="term" value="C:plasma membrane"/>
    <property type="evidence" value="ECO:0007669"/>
    <property type="project" value="UniProtKB-SubCell"/>
</dbReference>
<dbReference type="PANTHER" id="PTHR33909:SF1">
    <property type="entry name" value="SEC TRANSLOCON ACCESSORY COMPLEX SUBUNIT YAJC"/>
    <property type="match status" value="1"/>
</dbReference>
<evidence type="ECO:0000256" key="2">
    <source>
        <dbReference type="ARBA" id="ARBA00006742"/>
    </source>
</evidence>
<evidence type="ECO:0000256" key="1">
    <source>
        <dbReference type="ARBA" id="ARBA00004162"/>
    </source>
</evidence>
<feature type="transmembrane region" description="Helical" evidence="10">
    <location>
        <begin position="6"/>
        <end position="29"/>
    </location>
</feature>
<evidence type="ECO:0000313" key="11">
    <source>
        <dbReference type="EMBL" id="RGL10455.1"/>
    </source>
</evidence>